<feature type="binding site" evidence="3">
    <location>
        <position position="104"/>
    </location>
    <ligand>
        <name>Zn(2+)</name>
        <dbReference type="ChEBI" id="CHEBI:29105"/>
        <label>1</label>
    </ligand>
</feature>
<dbReference type="GO" id="GO:0005737">
    <property type="term" value="C:cytoplasm"/>
    <property type="evidence" value="ECO:0007669"/>
    <property type="project" value="TreeGrafter"/>
</dbReference>
<dbReference type="GO" id="GO:0009408">
    <property type="term" value="P:response to heat"/>
    <property type="evidence" value="ECO:0007669"/>
    <property type="project" value="UniProtKB-ARBA"/>
</dbReference>
<accession>A0A090XDU7</accession>
<feature type="binding site" evidence="3">
    <location>
        <position position="111"/>
    </location>
    <ligand>
        <name>Zn(2+)</name>
        <dbReference type="ChEBI" id="CHEBI:29105"/>
        <label>1</label>
    </ligand>
</feature>
<dbReference type="SUPFAM" id="SSF49764">
    <property type="entry name" value="HSP20-like chaperones"/>
    <property type="match status" value="1"/>
</dbReference>
<feature type="domain" description="SHSP" evidence="6">
    <location>
        <begin position="56"/>
        <end position="165"/>
    </location>
</feature>
<dbReference type="AlphaFoldDB" id="A0A090XDU7"/>
<reference evidence="7" key="1">
    <citation type="journal article" date="2015" name="PLoS Negl. Trop. Dis.">
        <title>Deep Sequencing Analysis of the Ixodes ricinus Haemocytome.</title>
        <authorList>
            <person name="Kotsyfakis M."/>
            <person name="Kopacek P."/>
            <person name="Franta Z."/>
            <person name="Pedra J.H."/>
            <person name="Ribeiro J.M."/>
        </authorList>
    </citation>
    <scope>NUCLEOTIDE SEQUENCE</scope>
</reference>
<evidence type="ECO:0000256" key="5">
    <source>
        <dbReference type="RuleBase" id="RU003616"/>
    </source>
</evidence>
<dbReference type="InterPro" id="IPR002068">
    <property type="entry name" value="A-crystallin/Hsp20_dom"/>
</dbReference>
<name>A0A090XDU7_IXORI</name>
<evidence type="ECO:0000256" key="1">
    <source>
        <dbReference type="ARBA" id="ARBA00023016"/>
    </source>
</evidence>
<proteinExistence type="evidence at transcript level"/>
<dbReference type="InterPro" id="IPR001436">
    <property type="entry name" value="Alpha-crystallin/sHSP_animal"/>
</dbReference>
<organism evidence="7">
    <name type="scientific">Ixodes ricinus</name>
    <name type="common">Common tick</name>
    <name type="synonym">Acarus ricinus</name>
    <dbReference type="NCBI Taxonomy" id="34613"/>
    <lineage>
        <taxon>Eukaryota</taxon>
        <taxon>Metazoa</taxon>
        <taxon>Ecdysozoa</taxon>
        <taxon>Arthropoda</taxon>
        <taxon>Chelicerata</taxon>
        <taxon>Arachnida</taxon>
        <taxon>Acari</taxon>
        <taxon>Parasitiformes</taxon>
        <taxon>Ixodida</taxon>
        <taxon>Ixodoidea</taxon>
        <taxon>Ixodidae</taxon>
        <taxon>Ixodinae</taxon>
        <taxon>Ixodes</taxon>
    </lineage>
</organism>
<dbReference type="InterPro" id="IPR055269">
    <property type="entry name" value="Alpha-crystallin/HSP_16"/>
</dbReference>
<dbReference type="PROSITE" id="PS01031">
    <property type="entry name" value="SHSP"/>
    <property type="match status" value="1"/>
</dbReference>
<evidence type="ECO:0000313" key="7">
    <source>
        <dbReference type="EMBL" id="JAC94610.1"/>
    </source>
</evidence>
<dbReference type="Gene3D" id="2.60.40.790">
    <property type="match status" value="1"/>
</dbReference>
<dbReference type="EMBL" id="GBIH01000100">
    <property type="protein sequence ID" value="JAC94610.1"/>
    <property type="molecule type" value="mRNA"/>
</dbReference>
<dbReference type="PRINTS" id="PR00299">
    <property type="entry name" value="ACRYSTALLIN"/>
</dbReference>
<evidence type="ECO:0000256" key="3">
    <source>
        <dbReference type="PIRSR" id="PIRSR036514-1"/>
    </source>
</evidence>
<evidence type="ECO:0000313" key="8">
    <source>
        <dbReference type="EMBL" id="JAP71811.1"/>
    </source>
</evidence>
<dbReference type="GO" id="GO:0042026">
    <property type="term" value="P:protein refolding"/>
    <property type="evidence" value="ECO:0007669"/>
    <property type="project" value="TreeGrafter"/>
</dbReference>
<dbReference type="PANTHER" id="PTHR45640:SF13">
    <property type="entry name" value="HEAT SHOCK PROTEIN 22-RELATED"/>
    <property type="match status" value="1"/>
</dbReference>
<keyword evidence="3" id="KW-0479">Metal-binding</keyword>
<dbReference type="PIRSF" id="PIRSF036514">
    <property type="entry name" value="Sm_HSP_B1"/>
    <property type="match status" value="1"/>
</dbReference>
<protein>
    <submittedName>
        <fullName evidence="7 8">Putative alpha crystallin</fullName>
    </submittedName>
</protein>
<evidence type="ECO:0000256" key="4">
    <source>
        <dbReference type="PROSITE-ProRule" id="PRU00285"/>
    </source>
</evidence>
<comment type="similarity">
    <text evidence="2 4 5">Belongs to the small heat shock protein (HSP20) family.</text>
</comment>
<dbReference type="CDD" id="cd06526">
    <property type="entry name" value="metazoan_ACD"/>
    <property type="match status" value="1"/>
</dbReference>
<feature type="binding site" evidence="3">
    <location>
        <position position="106"/>
    </location>
    <ligand>
        <name>Zn(2+)</name>
        <dbReference type="ChEBI" id="CHEBI:29105"/>
        <label>1</label>
    </ligand>
</feature>
<dbReference type="GO" id="GO:0051082">
    <property type="term" value="F:unfolded protein binding"/>
    <property type="evidence" value="ECO:0007669"/>
    <property type="project" value="TreeGrafter"/>
</dbReference>
<keyword evidence="3" id="KW-0862">Zinc</keyword>
<evidence type="ECO:0000259" key="6">
    <source>
        <dbReference type="PROSITE" id="PS01031"/>
    </source>
</evidence>
<dbReference type="GO" id="GO:0046872">
    <property type="term" value="F:metal ion binding"/>
    <property type="evidence" value="ECO:0007669"/>
    <property type="project" value="UniProtKB-KW"/>
</dbReference>
<sequence>MAFSSRSLVPSSPWLPHGDWWDSWEVPSSRLLDQHFGSPLLDDELRLVRPRLARPFRRQLSKGGVSELRNESDAFQVMLDVSHFSPEEITVKTVDRSICVIAKHEERMDEHGYVSREFSRRYLLPADVDPQNVKSTLTADGVLTVTAPKKPALSANERLVPITVQGGPAVLPVQHEP</sequence>
<dbReference type="InterPro" id="IPR008978">
    <property type="entry name" value="HSP20-like_chaperone"/>
</dbReference>
<dbReference type="GO" id="GO:0005634">
    <property type="term" value="C:nucleus"/>
    <property type="evidence" value="ECO:0007669"/>
    <property type="project" value="TreeGrafter"/>
</dbReference>
<dbReference type="PANTHER" id="PTHR45640">
    <property type="entry name" value="HEAT SHOCK PROTEIN HSP-12.2-RELATED"/>
    <property type="match status" value="1"/>
</dbReference>
<dbReference type="EMBL" id="GEFM01003985">
    <property type="protein sequence ID" value="JAP71811.1"/>
    <property type="molecule type" value="mRNA"/>
</dbReference>
<reference evidence="8" key="2">
    <citation type="submission" date="2016-02" db="EMBL/GenBank/DDBJ databases">
        <title>RNAseq analyses of the midgut from blood- or serum-fed Ixodes ricinus ticks.</title>
        <authorList>
            <person name="Perner J."/>
            <person name="Provaznik J."/>
            <person name="Schrenkova J."/>
            <person name="Urbanova V."/>
            <person name="Ribeiro J.M."/>
            <person name="Kopacek P."/>
        </authorList>
    </citation>
    <scope>NUCLEOTIDE SEQUENCE</scope>
    <source>
        <tissue evidence="8">Gut</tissue>
    </source>
</reference>
<evidence type="ECO:0000256" key="2">
    <source>
        <dbReference type="PIRNR" id="PIRNR036514"/>
    </source>
</evidence>
<keyword evidence="1" id="KW-0346">Stress response</keyword>
<dbReference type="Pfam" id="PF00011">
    <property type="entry name" value="HSP20"/>
    <property type="match status" value="1"/>
</dbReference>